<dbReference type="eggNOG" id="ENOG502QRW6">
    <property type="taxonomic scope" value="Eukaryota"/>
</dbReference>
<dbReference type="EnsemblProtists" id="PYU1_T000047">
    <property type="protein sequence ID" value="PYU1_T000047"/>
    <property type="gene ID" value="PYU1_G000047"/>
</dbReference>
<evidence type="ECO:0000313" key="1">
    <source>
        <dbReference type="EnsemblProtists" id="PYU1_T000047"/>
    </source>
</evidence>
<reference evidence="2" key="1">
    <citation type="journal article" date="2010" name="Genome Biol.">
        <title>Genome sequence of the necrotrophic plant pathogen Pythium ultimum reveals original pathogenicity mechanisms and effector repertoire.</title>
        <authorList>
            <person name="Levesque C.A."/>
            <person name="Brouwer H."/>
            <person name="Cano L."/>
            <person name="Hamilton J.P."/>
            <person name="Holt C."/>
            <person name="Huitema E."/>
            <person name="Raffaele S."/>
            <person name="Robideau G.P."/>
            <person name="Thines M."/>
            <person name="Win J."/>
            <person name="Zerillo M.M."/>
            <person name="Beakes G.W."/>
            <person name="Boore J.L."/>
            <person name="Busam D."/>
            <person name="Dumas B."/>
            <person name="Ferriera S."/>
            <person name="Fuerstenberg S.I."/>
            <person name="Gachon C.M."/>
            <person name="Gaulin E."/>
            <person name="Govers F."/>
            <person name="Grenville-Briggs L."/>
            <person name="Horner N."/>
            <person name="Hostetler J."/>
            <person name="Jiang R.H."/>
            <person name="Johnson J."/>
            <person name="Krajaejun T."/>
            <person name="Lin H."/>
            <person name="Meijer H.J."/>
            <person name="Moore B."/>
            <person name="Morris P."/>
            <person name="Phuntmart V."/>
            <person name="Puiu D."/>
            <person name="Shetty J."/>
            <person name="Stajich J.E."/>
            <person name="Tripathy S."/>
            <person name="Wawra S."/>
            <person name="van West P."/>
            <person name="Whitty B.R."/>
            <person name="Coutinho P.M."/>
            <person name="Henrissat B."/>
            <person name="Martin F."/>
            <person name="Thomas P.D."/>
            <person name="Tyler B.M."/>
            <person name="De Vries R.P."/>
            <person name="Kamoun S."/>
            <person name="Yandell M."/>
            <person name="Tisserat N."/>
            <person name="Buell C.R."/>
        </authorList>
    </citation>
    <scope>NUCLEOTIDE SEQUENCE</scope>
    <source>
        <strain evidence="2">DAOM:BR144</strain>
    </source>
</reference>
<proteinExistence type="predicted"/>
<dbReference type="SUPFAM" id="SSF50729">
    <property type="entry name" value="PH domain-like"/>
    <property type="match status" value="2"/>
</dbReference>
<dbReference type="AlphaFoldDB" id="K3W506"/>
<dbReference type="Gene3D" id="2.30.29.30">
    <property type="entry name" value="Pleckstrin-homology domain (PH domain)/Phosphotyrosine-binding domain (PTB)"/>
    <property type="match status" value="2"/>
</dbReference>
<dbReference type="InParanoid" id="K3W506"/>
<name>K3W506_GLOUD</name>
<dbReference type="VEuPathDB" id="FungiDB:PYU1_G000047"/>
<reference evidence="1" key="3">
    <citation type="submission" date="2015-02" db="UniProtKB">
        <authorList>
            <consortium name="EnsemblProtists"/>
        </authorList>
    </citation>
    <scope>IDENTIFICATION</scope>
    <source>
        <strain evidence="1">DAOM BR144</strain>
    </source>
</reference>
<dbReference type="HOGENOM" id="CLU_028153_1_0_1"/>
<sequence>MQLAIPITPPSAMLKAKKQQKKLVQEEGFRASSIYGRFTSANTFAAFSLGPWRESSSSSSSSRGTKASGETSIQDFLASLPIDLAVDVRTVCQPESISLARKHVHHLLQCSIFEIRSTKWAAYFLQIVKKARNLRQITSGDAISLRWVIWCCVRKEVNTRQLKKEAHDQQMQKKMTDYRVALQCIRGATVLKYGRKGKPHQTQLMIENGESLFWTSKLLSHASKKKSIPLASIVAIRAGPTTDVLARALQKGMLALQDAKCTLSLITATRTFDIKAKSTAEREWLHRSFSFLVDLAHEHEKRVAQQVELSIMKRMETLNVWKHGRKGRPHKTRIFINRFGEISWQGRSGDSIQIDEILAIDLGHCTQVFSRSLSSGFATSHTANYCFSLVTRTRTLDIETSSENMRDWFVVAFRYLMDKVKEKTAALKREKAEKQLKLLQELCGSIGILNNAPSSAAPPAAHA</sequence>
<organism evidence="1 2">
    <name type="scientific">Globisporangium ultimum (strain ATCC 200006 / CBS 805.95 / DAOM BR144)</name>
    <name type="common">Pythium ultimum</name>
    <dbReference type="NCBI Taxonomy" id="431595"/>
    <lineage>
        <taxon>Eukaryota</taxon>
        <taxon>Sar</taxon>
        <taxon>Stramenopiles</taxon>
        <taxon>Oomycota</taxon>
        <taxon>Peronosporomycetes</taxon>
        <taxon>Pythiales</taxon>
        <taxon>Pythiaceae</taxon>
        <taxon>Globisporangium</taxon>
    </lineage>
</organism>
<accession>K3W506</accession>
<dbReference type="InterPro" id="IPR011993">
    <property type="entry name" value="PH-like_dom_sf"/>
</dbReference>
<evidence type="ECO:0000313" key="2">
    <source>
        <dbReference type="Proteomes" id="UP000019132"/>
    </source>
</evidence>
<protein>
    <recommendedName>
        <fullName evidence="3">PH domain-containing protein</fullName>
    </recommendedName>
</protein>
<dbReference type="Proteomes" id="UP000019132">
    <property type="component" value="Unassembled WGS sequence"/>
</dbReference>
<evidence type="ECO:0008006" key="3">
    <source>
        <dbReference type="Google" id="ProtNLM"/>
    </source>
</evidence>
<dbReference type="EMBL" id="GL376636">
    <property type="status" value="NOT_ANNOTATED_CDS"/>
    <property type="molecule type" value="Genomic_DNA"/>
</dbReference>
<keyword evidence="2" id="KW-1185">Reference proteome</keyword>
<reference evidence="2" key="2">
    <citation type="submission" date="2010-04" db="EMBL/GenBank/DDBJ databases">
        <authorList>
            <person name="Buell R."/>
            <person name="Hamilton J."/>
            <person name="Hostetler J."/>
        </authorList>
    </citation>
    <scope>NUCLEOTIDE SEQUENCE [LARGE SCALE GENOMIC DNA]</scope>
    <source>
        <strain evidence="2">DAOM:BR144</strain>
    </source>
</reference>